<dbReference type="OrthoDB" id="8021537at2759"/>
<dbReference type="InterPro" id="IPR043502">
    <property type="entry name" value="DNA/RNA_pol_sf"/>
</dbReference>
<reference evidence="3" key="1">
    <citation type="submission" date="2021-02" db="EMBL/GenBank/DDBJ databases">
        <authorList>
            <person name="Dougan E. K."/>
            <person name="Rhodes N."/>
            <person name="Thang M."/>
            <person name="Chan C."/>
        </authorList>
    </citation>
    <scope>NUCLEOTIDE SEQUENCE</scope>
</reference>
<comment type="caution">
    <text evidence="3">The sequence shown here is derived from an EMBL/GenBank/DDBJ whole genome shotgun (WGS) entry which is preliminary data.</text>
</comment>
<keyword evidence="1" id="KW-0732">Signal</keyword>
<organism evidence="3 4">
    <name type="scientific">Polarella glacialis</name>
    <name type="common">Dinoflagellate</name>
    <dbReference type="NCBI Taxonomy" id="89957"/>
    <lineage>
        <taxon>Eukaryota</taxon>
        <taxon>Sar</taxon>
        <taxon>Alveolata</taxon>
        <taxon>Dinophyceae</taxon>
        <taxon>Suessiales</taxon>
        <taxon>Suessiaceae</taxon>
        <taxon>Polarella</taxon>
    </lineage>
</organism>
<evidence type="ECO:0000313" key="4">
    <source>
        <dbReference type="Proteomes" id="UP000654075"/>
    </source>
</evidence>
<sequence length="361" mass="40128">MMGLGLALVAVWLLPLYLLALERQFCSQVKHSVSVDRSKWFDTLLETGDWNQVRKLRKGFSPPQGRLRNLQGDLVDSDCRAETLAEYYATVQWAVRPKTAFESQAPIGPELLVNQGPILEAEVVAAAKKLKWGKSSGNDDIPGEFWKAICKTGSSTCRWAVALCQKCWAEGRVPDDWHISTVTAIFKKGDVSSCDNYRPISLLPIGYKLFASVLLHRLRAAGAEHRVWSTQFGFRSGPGTADALFLACRLLDQTWGTNDSNLLFLALDWAKAFDSVSPSSPMLAMKRFGIPDCFTKVIRGIYSDREFTVTHAGSLSSKQPQHFGICQGCPLSPFLFAIVMTILMHDAKHNMTEHAKQLACE</sequence>
<protein>
    <recommendedName>
        <fullName evidence="2">Reverse transcriptase domain-containing protein</fullName>
    </recommendedName>
</protein>
<feature type="signal peptide" evidence="1">
    <location>
        <begin position="1"/>
        <end position="20"/>
    </location>
</feature>
<dbReference type="PANTHER" id="PTHR19446">
    <property type="entry name" value="REVERSE TRANSCRIPTASES"/>
    <property type="match status" value="1"/>
</dbReference>
<accession>A0A813I046</accession>
<feature type="chain" id="PRO_5032605987" description="Reverse transcriptase domain-containing protein" evidence="1">
    <location>
        <begin position="21"/>
        <end position="361"/>
    </location>
</feature>
<dbReference type="Pfam" id="PF00078">
    <property type="entry name" value="RVT_1"/>
    <property type="match status" value="1"/>
</dbReference>
<name>A0A813I046_POLGL</name>
<evidence type="ECO:0000256" key="1">
    <source>
        <dbReference type="SAM" id="SignalP"/>
    </source>
</evidence>
<dbReference type="AlphaFoldDB" id="A0A813I046"/>
<dbReference type="CDD" id="cd01650">
    <property type="entry name" value="RT_nLTR_like"/>
    <property type="match status" value="1"/>
</dbReference>
<feature type="domain" description="Reverse transcriptase" evidence="2">
    <location>
        <begin position="166"/>
        <end position="361"/>
    </location>
</feature>
<proteinExistence type="predicted"/>
<evidence type="ECO:0000313" key="3">
    <source>
        <dbReference type="EMBL" id="CAE8643279.1"/>
    </source>
</evidence>
<gene>
    <name evidence="3" type="ORF">PGLA1383_LOCUS57633</name>
</gene>
<dbReference type="InterPro" id="IPR000477">
    <property type="entry name" value="RT_dom"/>
</dbReference>
<dbReference type="SUPFAM" id="SSF56672">
    <property type="entry name" value="DNA/RNA polymerases"/>
    <property type="match status" value="1"/>
</dbReference>
<dbReference type="Proteomes" id="UP000654075">
    <property type="component" value="Unassembled WGS sequence"/>
</dbReference>
<keyword evidence="4" id="KW-1185">Reference proteome</keyword>
<dbReference type="OMA" id="WHEATIR"/>
<dbReference type="PROSITE" id="PS50878">
    <property type="entry name" value="RT_POL"/>
    <property type="match status" value="1"/>
</dbReference>
<dbReference type="EMBL" id="CAJNNV010033320">
    <property type="protein sequence ID" value="CAE8643279.1"/>
    <property type="molecule type" value="Genomic_DNA"/>
</dbReference>
<evidence type="ECO:0000259" key="2">
    <source>
        <dbReference type="PROSITE" id="PS50878"/>
    </source>
</evidence>